<organism evidence="2 3">
    <name type="scientific">Stylonychia lemnae</name>
    <name type="common">Ciliate</name>
    <dbReference type="NCBI Taxonomy" id="5949"/>
    <lineage>
        <taxon>Eukaryota</taxon>
        <taxon>Sar</taxon>
        <taxon>Alveolata</taxon>
        <taxon>Ciliophora</taxon>
        <taxon>Intramacronucleata</taxon>
        <taxon>Spirotrichea</taxon>
        <taxon>Stichotrichia</taxon>
        <taxon>Sporadotrichida</taxon>
        <taxon>Oxytrichidae</taxon>
        <taxon>Stylonychinae</taxon>
        <taxon>Stylonychia</taxon>
    </lineage>
</organism>
<sequence>MCLPIFLFFVKSILKNFIRQQRDPQLEYVPKRTGQKNLQYNRTKLENMIEKQTFDVYDHQYLANTQLKGKSFMELINNDLIDCGQQTNNNQQASNNEIINNVRGDKNEDTKQELSDDSFDKTFRQKRQNKIISNQYINNKDYSK</sequence>
<reference evidence="2 3" key="1">
    <citation type="submission" date="2014-06" db="EMBL/GenBank/DDBJ databases">
        <authorList>
            <person name="Swart Estienne"/>
        </authorList>
    </citation>
    <scope>NUCLEOTIDE SEQUENCE [LARGE SCALE GENOMIC DNA]</scope>
    <source>
        <strain evidence="2 3">130c</strain>
    </source>
</reference>
<dbReference type="Proteomes" id="UP000039865">
    <property type="component" value="Unassembled WGS sequence"/>
</dbReference>
<protein>
    <submittedName>
        <fullName evidence="2">Uncharacterized protein</fullName>
    </submittedName>
</protein>
<dbReference type="EMBL" id="CCKQ01019692">
    <property type="protein sequence ID" value="CDW91714.1"/>
    <property type="molecule type" value="Genomic_DNA"/>
</dbReference>
<evidence type="ECO:0000256" key="1">
    <source>
        <dbReference type="SAM" id="MobiDB-lite"/>
    </source>
</evidence>
<name>A0A078BBE1_STYLE</name>
<feature type="compositionally biased region" description="Low complexity" evidence="1">
    <location>
        <begin position="86"/>
        <end position="101"/>
    </location>
</feature>
<dbReference type="InParanoid" id="A0A078BBE1"/>
<evidence type="ECO:0000313" key="3">
    <source>
        <dbReference type="Proteomes" id="UP000039865"/>
    </source>
</evidence>
<evidence type="ECO:0000313" key="2">
    <source>
        <dbReference type="EMBL" id="CDW91714.1"/>
    </source>
</evidence>
<accession>A0A078BBE1</accession>
<proteinExistence type="predicted"/>
<feature type="compositionally biased region" description="Basic and acidic residues" evidence="1">
    <location>
        <begin position="103"/>
        <end position="122"/>
    </location>
</feature>
<dbReference type="AlphaFoldDB" id="A0A078BBE1"/>
<gene>
    <name evidence="2" type="primary">Contig10889.g11637</name>
    <name evidence="2" type="ORF">STYLEM_20873</name>
</gene>
<feature type="region of interest" description="Disordered" evidence="1">
    <location>
        <begin position="86"/>
        <end position="122"/>
    </location>
</feature>
<keyword evidence="3" id="KW-1185">Reference proteome</keyword>